<dbReference type="SUPFAM" id="SSF52210">
    <property type="entry name" value="Succinyl-CoA synthetase domains"/>
    <property type="match status" value="2"/>
</dbReference>
<comment type="caution">
    <text evidence="4">The sequence shown here is derived from an EMBL/GenBank/DDBJ whole genome shotgun (WGS) entry which is preliminary data.</text>
</comment>
<dbReference type="InterPro" id="IPR032875">
    <property type="entry name" value="Succ_CoA_lig_flav_dom"/>
</dbReference>
<sequence>MPSSPTPASPSSASITGERLTTLFRPRSVALIGASDKSVFSMIAYDNLVKFGFGDRAYLVNRRGADTHGRPTVTSCEQIGAPVDVAFLMVPQAGTLDALSDAAAAGIRNAVVLSSGYGEAGEAGRAAQADLVAHAESLGMVLLGPNHLGFANLTEGIPVTSIPGLPRQGGAVALLSQSGASSSAMLDFATMVNVGLSYMVTLGNEAMITAGHVLDFLVDDPATRAVAIFMETVRDPETFRRAARRAAAAGKAIVVLKAGSSALSARTAAAHTGALVGDAKVTDAIFADLGVIRVDSIEDMLITAGAAAALGRLDRPGIGIVSISGGACDIVADRAEDLGAQLPELAAATTEALTEIMPDYGTVQNPLDVTGAAIIDPTIFTRSIRAMAADPSIGVVGVIQGVPWLDDGSAHVTQRFVDAIGAGMADAACPTVFINQVLQPITDHTRTVMAHGGVKYVIPGLRQAIVALRNVAWWSDVTREAGRRHAAAAPVTVPPAARRHGQWPEDAARRLLADAGLPVVPARLVTTADDAAKAAAEFGGPVCLKVVSPQIMHKTDIGGVLLDVPAEQDSVKSAFEAVTAAAKNVDGAIVEGVLVSPMRRGGTELLVGVVRDPHWGPMLAVALGGLFVEVLNDSALAPLPVSPAQARQLLGRLRGRAVLDGVRGAPPADLDALAAVIARTGDLALALGDDLESLEINPLRVDGTTIEALDAVVTWARKDSH</sequence>
<evidence type="ECO:0000313" key="4">
    <source>
        <dbReference type="EMBL" id="TVZ05896.1"/>
    </source>
</evidence>
<dbReference type="SUPFAM" id="SSF56059">
    <property type="entry name" value="Glutathione synthetase ATP-binding domain-like"/>
    <property type="match status" value="1"/>
</dbReference>
<reference evidence="4 5" key="1">
    <citation type="submission" date="2018-11" db="EMBL/GenBank/DDBJ databases">
        <title>Trebonia kvetii gen.nov., sp.nov., a novel acidophilic actinobacterium, and proposal of the new actinobacterial family Treboniaceae fam. nov.</title>
        <authorList>
            <person name="Rapoport D."/>
            <person name="Sagova-Mareckova M."/>
            <person name="Sedlacek I."/>
            <person name="Provaznik J."/>
            <person name="Kralova S."/>
            <person name="Pavlinic D."/>
            <person name="Benes V."/>
            <person name="Kopecky J."/>
        </authorList>
    </citation>
    <scope>NUCLEOTIDE SEQUENCE [LARGE SCALE GENOMIC DNA]</scope>
    <source>
        <strain evidence="4 5">15Tr583</strain>
    </source>
</reference>
<keyword evidence="2" id="KW-0547">Nucleotide-binding</keyword>
<evidence type="ECO:0000313" key="5">
    <source>
        <dbReference type="Proteomes" id="UP000460272"/>
    </source>
</evidence>
<evidence type="ECO:0000256" key="2">
    <source>
        <dbReference type="PROSITE-ProRule" id="PRU00409"/>
    </source>
</evidence>
<dbReference type="PROSITE" id="PS50975">
    <property type="entry name" value="ATP_GRASP"/>
    <property type="match status" value="1"/>
</dbReference>
<dbReference type="InterPro" id="IPR003781">
    <property type="entry name" value="CoA-bd"/>
</dbReference>
<proteinExistence type="inferred from homology"/>
<dbReference type="PANTHER" id="PTHR42793:SF1">
    <property type="entry name" value="PEPTIDYL-LYSINE N-ACETYLTRANSFERASE PATZ"/>
    <property type="match status" value="1"/>
</dbReference>
<organism evidence="4 5">
    <name type="scientific">Trebonia kvetii</name>
    <dbReference type="NCBI Taxonomy" id="2480626"/>
    <lineage>
        <taxon>Bacteria</taxon>
        <taxon>Bacillati</taxon>
        <taxon>Actinomycetota</taxon>
        <taxon>Actinomycetes</taxon>
        <taxon>Streptosporangiales</taxon>
        <taxon>Treboniaceae</taxon>
        <taxon>Trebonia</taxon>
    </lineage>
</organism>
<feature type="domain" description="ATP-grasp" evidence="3">
    <location>
        <begin position="509"/>
        <end position="545"/>
    </location>
</feature>
<protein>
    <submittedName>
        <fullName evidence="4">CoA-binding protein</fullName>
    </submittedName>
</protein>
<evidence type="ECO:0000256" key="1">
    <source>
        <dbReference type="ARBA" id="ARBA00060888"/>
    </source>
</evidence>
<dbReference type="SUPFAM" id="SSF51735">
    <property type="entry name" value="NAD(P)-binding Rossmann-fold domains"/>
    <property type="match status" value="1"/>
</dbReference>
<dbReference type="Pfam" id="PF13549">
    <property type="entry name" value="ATP-grasp_5"/>
    <property type="match status" value="1"/>
</dbReference>
<dbReference type="PANTHER" id="PTHR42793">
    <property type="entry name" value="COA BINDING DOMAIN CONTAINING PROTEIN"/>
    <property type="match status" value="1"/>
</dbReference>
<dbReference type="Gene3D" id="3.40.50.720">
    <property type="entry name" value="NAD(P)-binding Rossmann-like Domain"/>
    <property type="match status" value="1"/>
</dbReference>
<dbReference type="InterPro" id="IPR011761">
    <property type="entry name" value="ATP-grasp"/>
</dbReference>
<dbReference type="Gene3D" id="3.40.50.261">
    <property type="entry name" value="Succinyl-CoA synthetase domains"/>
    <property type="match status" value="2"/>
</dbReference>
<dbReference type="Gene3D" id="3.30.470.20">
    <property type="entry name" value="ATP-grasp fold, B domain"/>
    <property type="match status" value="1"/>
</dbReference>
<dbReference type="InterPro" id="IPR016102">
    <property type="entry name" value="Succinyl-CoA_synth-like"/>
</dbReference>
<dbReference type="FunFam" id="3.30.1490.20:FF:000020">
    <property type="entry name" value="Protein lysine acetyltransferase"/>
    <property type="match status" value="1"/>
</dbReference>
<dbReference type="Gene3D" id="3.30.1490.20">
    <property type="entry name" value="ATP-grasp fold, A domain"/>
    <property type="match status" value="1"/>
</dbReference>
<dbReference type="AlphaFoldDB" id="A0A6P2C695"/>
<dbReference type="Pfam" id="PF13380">
    <property type="entry name" value="CoA_binding_2"/>
    <property type="match status" value="1"/>
</dbReference>
<accession>A0A6P2C695</accession>
<keyword evidence="5" id="KW-1185">Reference proteome</keyword>
<dbReference type="GO" id="GO:0005524">
    <property type="term" value="F:ATP binding"/>
    <property type="evidence" value="ECO:0007669"/>
    <property type="project" value="UniProtKB-UniRule"/>
</dbReference>
<dbReference type="GO" id="GO:0046872">
    <property type="term" value="F:metal ion binding"/>
    <property type="evidence" value="ECO:0007669"/>
    <property type="project" value="InterPro"/>
</dbReference>
<evidence type="ECO:0000259" key="3">
    <source>
        <dbReference type="PROSITE" id="PS50975"/>
    </source>
</evidence>
<gene>
    <name evidence="4" type="ORF">EAS64_14290</name>
</gene>
<dbReference type="InterPro" id="IPR013815">
    <property type="entry name" value="ATP_grasp_subdomain_1"/>
</dbReference>
<dbReference type="Pfam" id="PF13607">
    <property type="entry name" value="Succ_CoA_lig"/>
    <property type="match status" value="1"/>
</dbReference>
<dbReference type="SMART" id="SM00881">
    <property type="entry name" value="CoA_binding"/>
    <property type="match status" value="1"/>
</dbReference>
<dbReference type="Proteomes" id="UP000460272">
    <property type="component" value="Unassembled WGS sequence"/>
</dbReference>
<comment type="similarity">
    <text evidence="1">In the N-terminal section; belongs to the acetate CoA ligase alpha subunit family.</text>
</comment>
<dbReference type="EMBL" id="RPFW01000002">
    <property type="protein sequence ID" value="TVZ05896.1"/>
    <property type="molecule type" value="Genomic_DNA"/>
</dbReference>
<name>A0A6P2C695_9ACTN</name>
<keyword evidence="2" id="KW-0067">ATP-binding</keyword>
<dbReference type="OrthoDB" id="190266at2"/>
<dbReference type="InterPro" id="IPR036291">
    <property type="entry name" value="NAD(P)-bd_dom_sf"/>
</dbReference>